<dbReference type="RefSeq" id="XP_018985421.1">
    <property type="nucleotide sequence ID" value="XM_019128645.1"/>
</dbReference>
<dbReference type="InterPro" id="IPR038988">
    <property type="entry name" value="Sas4"/>
</dbReference>
<dbReference type="EMBL" id="KV454430">
    <property type="protein sequence ID" value="ODQ80093.1"/>
    <property type="molecule type" value="Genomic_DNA"/>
</dbReference>
<dbReference type="AlphaFoldDB" id="A0A1E3QQW8"/>
<dbReference type="PANTHER" id="PTHR38422:SF1">
    <property type="entry name" value="SOMETHING ABOUT SILENCING PROTEIN 4"/>
    <property type="match status" value="1"/>
</dbReference>
<reference evidence="4" key="1">
    <citation type="submission" date="2016-05" db="EMBL/GenBank/DDBJ databases">
        <title>Comparative genomics of biotechnologically important yeasts.</title>
        <authorList>
            <consortium name="DOE Joint Genome Institute"/>
            <person name="Riley R."/>
            <person name="Haridas S."/>
            <person name="Wolfe K.H."/>
            <person name="Lopes M.R."/>
            <person name="Hittinger C.T."/>
            <person name="Goker M."/>
            <person name="Salamov A."/>
            <person name="Wisecaver J."/>
            <person name="Long T.M."/>
            <person name="Aerts A.L."/>
            <person name="Barry K."/>
            <person name="Choi C."/>
            <person name="Clum A."/>
            <person name="Coughlan A.Y."/>
            <person name="Deshpande S."/>
            <person name="Douglass A.P."/>
            <person name="Hanson S.J."/>
            <person name="Klenk H.-P."/>
            <person name="Labutti K."/>
            <person name="Lapidus A."/>
            <person name="Lindquist E."/>
            <person name="Lipzen A."/>
            <person name="Meier-Kolthoff J.P."/>
            <person name="Ohm R.A."/>
            <person name="Otillar R.P."/>
            <person name="Pangilinan J."/>
            <person name="Peng Y."/>
            <person name="Rokas A."/>
            <person name="Rosa C.A."/>
            <person name="Scheuner C."/>
            <person name="Sibirny A.A."/>
            <person name="Slot J.C."/>
            <person name="Stielow J.B."/>
            <person name="Sun H."/>
            <person name="Kurtzman C.P."/>
            <person name="Blackwell M."/>
            <person name="Grigoriev I.V."/>
            <person name="Jeffries T.W."/>
        </authorList>
    </citation>
    <scope>NUCLEOTIDE SEQUENCE [LARGE SCALE GENOMIC DNA]</scope>
    <source>
        <strain evidence="4">NRRL Y-12698</strain>
    </source>
</reference>
<dbReference type="PANTHER" id="PTHR38422">
    <property type="entry name" value="SOMETHING ABOUT SILENCING PROTEIN 4"/>
    <property type="match status" value="1"/>
</dbReference>
<dbReference type="Proteomes" id="UP000094336">
    <property type="component" value="Unassembled WGS sequence"/>
</dbReference>
<dbReference type="OrthoDB" id="1938992at2759"/>
<keyword evidence="4" id="KW-1185">Reference proteome</keyword>
<evidence type="ECO:0000256" key="1">
    <source>
        <dbReference type="SAM" id="Coils"/>
    </source>
</evidence>
<proteinExistence type="predicted"/>
<evidence type="ECO:0000313" key="4">
    <source>
        <dbReference type="Proteomes" id="UP000094336"/>
    </source>
</evidence>
<dbReference type="GO" id="GO:0033255">
    <property type="term" value="C:SAS acetyltransferase complex"/>
    <property type="evidence" value="ECO:0007669"/>
    <property type="project" value="InterPro"/>
</dbReference>
<evidence type="ECO:0000313" key="3">
    <source>
        <dbReference type="EMBL" id="ODQ80093.1"/>
    </source>
</evidence>
<feature type="domain" description="Something about silencing protein 4" evidence="2">
    <location>
        <begin position="87"/>
        <end position="182"/>
    </location>
</feature>
<protein>
    <recommendedName>
        <fullName evidence="2">Something about silencing protein 4 domain-containing protein</fullName>
    </recommendedName>
</protein>
<keyword evidence="1" id="KW-0175">Coiled coil</keyword>
<dbReference type="Pfam" id="PF15460">
    <property type="entry name" value="SAS4"/>
    <property type="match status" value="1"/>
</dbReference>
<feature type="coiled-coil region" evidence="1">
    <location>
        <begin position="106"/>
        <end position="133"/>
    </location>
</feature>
<evidence type="ECO:0000259" key="2">
    <source>
        <dbReference type="Pfam" id="PF15460"/>
    </source>
</evidence>
<name>A0A1E3QQW8_9ASCO</name>
<dbReference type="GeneID" id="30146498"/>
<organism evidence="3 4">
    <name type="scientific">Babjeviella inositovora NRRL Y-12698</name>
    <dbReference type="NCBI Taxonomy" id="984486"/>
    <lineage>
        <taxon>Eukaryota</taxon>
        <taxon>Fungi</taxon>
        <taxon>Dikarya</taxon>
        <taxon>Ascomycota</taxon>
        <taxon>Saccharomycotina</taxon>
        <taxon>Pichiomycetes</taxon>
        <taxon>Serinales incertae sedis</taxon>
        <taxon>Babjeviella</taxon>
    </lineage>
</organism>
<dbReference type="GO" id="GO:0004402">
    <property type="term" value="F:histone acetyltransferase activity"/>
    <property type="evidence" value="ECO:0007669"/>
    <property type="project" value="TreeGrafter"/>
</dbReference>
<dbReference type="InterPro" id="IPR029184">
    <property type="entry name" value="Sas4_dom"/>
</dbReference>
<gene>
    <name evidence="3" type="ORF">BABINDRAFT_161086</name>
</gene>
<dbReference type="STRING" id="984486.A0A1E3QQW8"/>
<sequence length="333" mass="38759">MVDAQDGAKPERKLRSKIDEAAGCTKNLFRFNPDVLLASRKLRVKNDCRPISSPEAFLAGPKFTINLVKHEPPPLVRKRRRTDPGDDRVPDELYLLYHTRMLRREKQFSNLDKDKMLNELDNYQQQLEKLCQADWFKHLPYITHVDNPNDYTELATKRRLTIREIESLITKYQAWKQTSDQLLARLKRLPIDDPDATDEDENTLPLLELQKRWIARRTRLKGPVINLKVDYCTRLVIDPVYPPTFVYSKYKACTYNEPASLQYKRFMDAEEEQAVNERVYRFDQSREVAKDSQFSNVGFGCELPRCIHQPEEFELPFEGGSAAGGQNSDSGSE</sequence>
<accession>A0A1E3QQW8</accession>